<dbReference type="InterPro" id="IPR004843">
    <property type="entry name" value="Calcineurin-like_PHP"/>
</dbReference>
<dbReference type="GO" id="GO:0003993">
    <property type="term" value="F:acid phosphatase activity"/>
    <property type="evidence" value="ECO:0007669"/>
    <property type="project" value="InterPro"/>
</dbReference>
<accession>A0AAW8EU24</accession>
<dbReference type="GO" id="GO:0046872">
    <property type="term" value="F:metal ion binding"/>
    <property type="evidence" value="ECO:0007669"/>
    <property type="project" value="InterPro"/>
</dbReference>
<reference evidence="4 5" key="1">
    <citation type="submission" date="2023-07" db="EMBL/GenBank/DDBJ databases">
        <title>Comparative genomics of wheat-associated soil bacteria to identify genetic determinants of phenazine resistance.</title>
        <authorList>
            <person name="Mouncey N."/>
        </authorList>
    </citation>
    <scope>NUCLEOTIDE SEQUENCE [LARGE SCALE GENOMIC DNA]</scope>
    <source>
        <strain evidence="4 5">W4I9-1</strain>
    </source>
</reference>
<dbReference type="InterPro" id="IPR029052">
    <property type="entry name" value="Metallo-depent_PP-like"/>
</dbReference>
<sequence length="639" mass="67297">MSSLTPSAHRRPARRTGAWIAAAAVGATLVLSGLVAAPATAASTAQYTGIILGVGANESQRIVTWYSTADEEQLVQLAPTASVVNGEFPATAKTFTATGTANITSVGGVNRHTTLTGLEENTAYTYRVGSEGNWSTAYSFSTQSFDGDFDFLFFGDPQIGASGNVANDGAGWANTLDVALGANPTAELLVSGGDQVETANTETQWDAFLASDKLRQYPWVATIGNHDVGGKAYEQHLYTPNTDRSAKYYANGDPASNTSGGDYWFIYKDVLFIDLNSNSYKTTDGTNGDAAHVAYVTDVINQHGAEAKHTVLVYHHAIYSAASHAKDADNKVRRVDFPTVFSNLGVDLVLQGHDHVYTRSYEIKNGEKANPDEQPGQDEIFVGPGGVVYMTANSASGSKYYNITAPDASGTSGAGNGADPLNPSSYWYNSVQSQEKTRSYVQVKVRDDKLIVEDIRSEASGSNPVLSVVDSVTINANHGDGQDIQVDVPESAPGEFGWTIDGTNRLVDLGTAVEKDNTYFTASGEINPITVTDTRKTHSGWSISASVGDFTDGAKVLSGKYLGWTPSVKEEGAGTIAGAPIASGYTSGTGLSESRALAGAWNGHELGASKVGAGLELTFPNTTEKGAYRATLTLTALAG</sequence>
<organism evidence="4 5">
    <name type="scientific">Microbacterium natoriense</name>
    <dbReference type="NCBI Taxonomy" id="284570"/>
    <lineage>
        <taxon>Bacteria</taxon>
        <taxon>Bacillati</taxon>
        <taxon>Actinomycetota</taxon>
        <taxon>Actinomycetes</taxon>
        <taxon>Micrococcales</taxon>
        <taxon>Microbacteriaceae</taxon>
        <taxon>Microbacterium</taxon>
    </lineage>
</organism>
<name>A0AAW8EU24_9MICO</name>
<dbReference type="PANTHER" id="PTHR45867:SF3">
    <property type="entry name" value="ACID PHOSPHATASE TYPE 7"/>
    <property type="match status" value="1"/>
</dbReference>
<dbReference type="SUPFAM" id="SSF56300">
    <property type="entry name" value="Metallo-dependent phosphatases"/>
    <property type="match status" value="1"/>
</dbReference>
<gene>
    <name evidence="4" type="ORF">QFZ53_000083</name>
</gene>
<protein>
    <recommendedName>
        <fullName evidence="6">Metallophosphoesterase</fullName>
    </recommendedName>
</protein>
<evidence type="ECO:0000259" key="3">
    <source>
        <dbReference type="Pfam" id="PF16656"/>
    </source>
</evidence>
<dbReference type="Proteomes" id="UP001244427">
    <property type="component" value="Unassembled WGS sequence"/>
</dbReference>
<dbReference type="Gene3D" id="3.60.21.10">
    <property type="match status" value="1"/>
</dbReference>
<evidence type="ECO:0000259" key="2">
    <source>
        <dbReference type="Pfam" id="PF00149"/>
    </source>
</evidence>
<keyword evidence="1" id="KW-0732">Signal</keyword>
<dbReference type="InterPro" id="IPR015914">
    <property type="entry name" value="PAPs_N"/>
</dbReference>
<dbReference type="AlphaFoldDB" id="A0AAW8EU24"/>
<dbReference type="EMBL" id="JAUSXV010000001">
    <property type="protein sequence ID" value="MDQ0645887.1"/>
    <property type="molecule type" value="Genomic_DNA"/>
</dbReference>
<evidence type="ECO:0000313" key="4">
    <source>
        <dbReference type="EMBL" id="MDQ0645887.1"/>
    </source>
</evidence>
<proteinExistence type="predicted"/>
<keyword evidence="5" id="KW-1185">Reference proteome</keyword>
<dbReference type="Pfam" id="PF00149">
    <property type="entry name" value="Metallophos"/>
    <property type="match status" value="1"/>
</dbReference>
<dbReference type="PANTHER" id="PTHR45867">
    <property type="entry name" value="PURPLE ACID PHOSPHATASE"/>
    <property type="match status" value="1"/>
</dbReference>
<dbReference type="Pfam" id="PF16656">
    <property type="entry name" value="Pur_ac_phosph_N"/>
    <property type="match status" value="1"/>
</dbReference>
<feature type="domain" description="Calcineurin-like phosphoesterase" evidence="2">
    <location>
        <begin position="151"/>
        <end position="357"/>
    </location>
</feature>
<evidence type="ECO:0000256" key="1">
    <source>
        <dbReference type="ARBA" id="ARBA00022729"/>
    </source>
</evidence>
<feature type="domain" description="Purple acid phosphatase N-terminal" evidence="3">
    <location>
        <begin position="49"/>
        <end position="142"/>
    </location>
</feature>
<dbReference type="InterPro" id="IPR008963">
    <property type="entry name" value="Purple_acid_Pase-like_N"/>
</dbReference>
<dbReference type="RefSeq" id="WP_307292377.1">
    <property type="nucleotide sequence ID" value="NZ_JAUSXV010000001.1"/>
</dbReference>
<comment type="caution">
    <text evidence="4">The sequence shown here is derived from an EMBL/GenBank/DDBJ whole genome shotgun (WGS) entry which is preliminary data.</text>
</comment>
<evidence type="ECO:0000313" key="5">
    <source>
        <dbReference type="Proteomes" id="UP001244427"/>
    </source>
</evidence>
<dbReference type="Gene3D" id="2.60.40.380">
    <property type="entry name" value="Purple acid phosphatase-like, N-terminal"/>
    <property type="match status" value="1"/>
</dbReference>
<dbReference type="SUPFAM" id="SSF49363">
    <property type="entry name" value="Purple acid phosphatase, N-terminal domain"/>
    <property type="match status" value="1"/>
</dbReference>
<evidence type="ECO:0008006" key="6">
    <source>
        <dbReference type="Google" id="ProtNLM"/>
    </source>
</evidence>